<dbReference type="Pfam" id="PF13419">
    <property type="entry name" value="HAD_2"/>
    <property type="match status" value="1"/>
</dbReference>
<dbReference type="PANTHER" id="PTHR43434">
    <property type="entry name" value="PHOSPHOGLYCOLATE PHOSPHATASE"/>
    <property type="match status" value="1"/>
</dbReference>
<dbReference type="SUPFAM" id="SSF56784">
    <property type="entry name" value="HAD-like"/>
    <property type="match status" value="1"/>
</dbReference>
<dbReference type="EMBL" id="VHSG01000013">
    <property type="protein sequence ID" value="TQV78200.1"/>
    <property type="molecule type" value="Genomic_DNA"/>
</dbReference>
<evidence type="ECO:0000256" key="5">
    <source>
        <dbReference type="ARBA" id="ARBA00013078"/>
    </source>
</evidence>
<dbReference type="GO" id="GO:0005975">
    <property type="term" value="P:carbohydrate metabolic process"/>
    <property type="evidence" value="ECO:0007669"/>
    <property type="project" value="InterPro"/>
</dbReference>
<keyword evidence="12" id="KW-1185">Reference proteome</keyword>
<dbReference type="NCBIfam" id="NF009695">
    <property type="entry name" value="PRK13222.1-2"/>
    <property type="match status" value="1"/>
</dbReference>
<evidence type="ECO:0000256" key="4">
    <source>
        <dbReference type="ARBA" id="ARBA00006171"/>
    </source>
</evidence>
<evidence type="ECO:0000256" key="2">
    <source>
        <dbReference type="ARBA" id="ARBA00001946"/>
    </source>
</evidence>
<dbReference type="CDD" id="cd16417">
    <property type="entry name" value="HAD_PGPase"/>
    <property type="match status" value="1"/>
</dbReference>
<dbReference type="InterPro" id="IPR023198">
    <property type="entry name" value="PGP-like_dom2"/>
</dbReference>
<keyword evidence="6 10" id="KW-0479">Metal-binding</keyword>
<dbReference type="GO" id="GO:0006281">
    <property type="term" value="P:DNA repair"/>
    <property type="evidence" value="ECO:0007669"/>
    <property type="project" value="TreeGrafter"/>
</dbReference>
<feature type="binding site" evidence="10">
    <location>
        <position position="175"/>
    </location>
    <ligand>
        <name>Mg(2+)</name>
        <dbReference type="ChEBI" id="CHEBI:18420"/>
    </ligand>
</feature>
<comment type="similarity">
    <text evidence="4 10">Belongs to the HAD-like hydrolase superfamily. CbbY/CbbZ/Gph/YieH family.</text>
</comment>
<dbReference type="AlphaFoldDB" id="A0A545TLT5"/>
<dbReference type="InterPro" id="IPR050155">
    <property type="entry name" value="HAD-like_hydrolase_sf"/>
</dbReference>
<reference evidence="11 12" key="1">
    <citation type="submission" date="2019-06" db="EMBL/GenBank/DDBJ databases">
        <title>Whole genome sequence for Cellvibrionaceae sp. R142.</title>
        <authorList>
            <person name="Wang G."/>
        </authorList>
    </citation>
    <scope>NUCLEOTIDE SEQUENCE [LARGE SCALE GENOMIC DNA]</scope>
    <source>
        <strain evidence="11 12">R142</strain>
    </source>
</reference>
<evidence type="ECO:0000256" key="6">
    <source>
        <dbReference type="ARBA" id="ARBA00022723"/>
    </source>
</evidence>
<evidence type="ECO:0000256" key="3">
    <source>
        <dbReference type="ARBA" id="ARBA00004818"/>
    </source>
</evidence>
<dbReference type="SFLD" id="SFLDG01129">
    <property type="entry name" value="C1.5:_HAD__Beta-PGM__Phosphata"/>
    <property type="match status" value="1"/>
</dbReference>
<evidence type="ECO:0000256" key="8">
    <source>
        <dbReference type="ARBA" id="ARBA00022842"/>
    </source>
</evidence>
<dbReference type="GO" id="GO:0005829">
    <property type="term" value="C:cytosol"/>
    <property type="evidence" value="ECO:0007669"/>
    <property type="project" value="TreeGrafter"/>
</dbReference>
<proteinExistence type="inferred from homology"/>
<sequence>MAASTLRLAAIDLDGTLADTVADIADSVDMTMTALQLRPHGIDKVKSWIGNGIPTLLRRALADSTGAAPDDDLYLPALSAFNRIYAENLARHSRLYPGVAGALDKLRGMGLQLSCVTNKHSRFTLPLLKSLGIYSAFDLVVSGGDLPKSKPHPMPLLHAANTLHIDAGHAVMIGDSNNDIAAGRAAGFYTIGVTYGYSGGTDIKDTGADRVVESFADIPAILSQL</sequence>
<dbReference type="InterPro" id="IPR037512">
    <property type="entry name" value="PGPase_prok"/>
</dbReference>
<feature type="binding site" evidence="10">
    <location>
        <position position="12"/>
    </location>
    <ligand>
        <name>Mg(2+)</name>
        <dbReference type="ChEBI" id="CHEBI:18420"/>
    </ligand>
</feature>
<dbReference type="GO" id="GO:0008967">
    <property type="term" value="F:phosphoglycolate phosphatase activity"/>
    <property type="evidence" value="ECO:0007669"/>
    <property type="project" value="UniProtKB-UniRule"/>
</dbReference>
<dbReference type="NCBIfam" id="TIGR01509">
    <property type="entry name" value="HAD-SF-IA-v3"/>
    <property type="match status" value="1"/>
</dbReference>
<keyword evidence="8 10" id="KW-0460">Magnesium</keyword>
<dbReference type="Gene3D" id="3.40.50.1000">
    <property type="entry name" value="HAD superfamily/HAD-like"/>
    <property type="match status" value="1"/>
</dbReference>
<dbReference type="Proteomes" id="UP000319732">
    <property type="component" value="Unassembled WGS sequence"/>
</dbReference>
<comment type="cofactor">
    <cofactor evidence="2 10">
        <name>Mg(2+)</name>
        <dbReference type="ChEBI" id="CHEBI:18420"/>
    </cofactor>
</comment>
<dbReference type="NCBIfam" id="TIGR01449">
    <property type="entry name" value="PGP_bact"/>
    <property type="match status" value="1"/>
</dbReference>
<keyword evidence="9 10" id="KW-0119">Carbohydrate metabolism</keyword>
<dbReference type="InterPro" id="IPR041492">
    <property type="entry name" value="HAD_2"/>
</dbReference>
<dbReference type="GO" id="GO:0046295">
    <property type="term" value="P:glycolate biosynthetic process"/>
    <property type="evidence" value="ECO:0007669"/>
    <property type="project" value="UniProtKB-UniRule"/>
</dbReference>
<dbReference type="PRINTS" id="PR00413">
    <property type="entry name" value="HADHALOGNASE"/>
</dbReference>
<dbReference type="SFLD" id="SFLDG01135">
    <property type="entry name" value="C1.5.6:_HAD__Beta-PGM__Phospha"/>
    <property type="match status" value="1"/>
</dbReference>
<dbReference type="SFLD" id="SFLDS00003">
    <property type="entry name" value="Haloacid_Dehalogenase"/>
    <property type="match status" value="1"/>
</dbReference>
<dbReference type="UniPathway" id="UPA00865">
    <property type="reaction ID" value="UER00834"/>
</dbReference>
<dbReference type="FunFam" id="3.40.50.1000:FF:000022">
    <property type="entry name" value="Phosphoglycolate phosphatase"/>
    <property type="match status" value="1"/>
</dbReference>
<dbReference type="InterPro" id="IPR036412">
    <property type="entry name" value="HAD-like_sf"/>
</dbReference>
<accession>A0A545TLT5</accession>
<dbReference type="OrthoDB" id="9776368at2"/>
<evidence type="ECO:0000256" key="7">
    <source>
        <dbReference type="ARBA" id="ARBA00022801"/>
    </source>
</evidence>
<dbReference type="NCBIfam" id="TIGR01549">
    <property type="entry name" value="HAD-SF-IA-v1"/>
    <property type="match status" value="1"/>
</dbReference>
<evidence type="ECO:0000313" key="12">
    <source>
        <dbReference type="Proteomes" id="UP000319732"/>
    </source>
</evidence>
<organism evidence="11 12">
    <name type="scientific">Exilibacterium tricleocarpae</name>
    <dbReference type="NCBI Taxonomy" id="2591008"/>
    <lineage>
        <taxon>Bacteria</taxon>
        <taxon>Pseudomonadati</taxon>
        <taxon>Pseudomonadota</taxon>
        <taxon>Gammaproteobacteria</taxon>
        <taxon>Cellvibrionales</taxon>
        <taxon>Cellvibrionaceae</taxon>
        <taxon>Exilibacterium</taxon>
    </lineage>
</organism>
<evidence type="ECO:0000256" key="9">
    <source>
        <dbReference type="ARBA" id="ARBA00023277"/>
    </source>
</evidence>
<dbReference type="Gene3D" id="1.10.150.240">
    <property type="entry name" value="Putative phosphatase, domain 2"/>
    <property type="match status" value="1"/>
</dbReference>
<comment type="pathway">
    <text evidence="3 10">Organic acid metabolism; glycolate biosynthesis; glycolate from 2-phosphoglycolate: step 1/1.</text>
</comment>
<keyword evidence="7 10" id="KW-0378">Hydrolase</keyword>
<dbReference type="HAMAP" id="MF_00495">
    <property type="entry name" value="GPH_hydrolase_bact"/>
    <property type="match status" value="1"/>
</dbReference>
<comment type="function">
    <text evidence="10">Specifically catalyzes the dephosphorylation of 2-phosphoglycolate. Is involved in the dissimilation of the intracellular 2-phosphoglycolate formed during the DNA repair of 3'-phosphoglycolate ends, a major class of DNA lesions induced by oxidative stress.</text>
</comment>
<dbReference type="RefSeq" id="WP_142904980.1">
    <property type="nucleotide sequence ID" value="NZ_ML660094.1"/>
</dbReference>
<dbReference type="InterPro" id="IPR006439">
    <property type="entry name" value="HAD-SF_hydro_IA"/>
</dbReference>
<evidence type="ECO:0000256" key="10">
    <source>
        <dbReference type="HAMAP-Rule" id="MF_00495"/>
    </source>
</evidence>
<evidence type="ECO:0000313" key="11">
    <source>
        <dbReference type="EMBL" id="TQV78200.1"/>
    </source>
</evidence>
<comment type="caution">
    <text evidence="11">The sequence shown here is derived from an EMBL/GenBank/DDBJ whole genome shotgun (WGS) entry which is preliminary data.</text>
</comment>
<protein>
    <recommendedName>
        <fullName evidence="5 10">Phosphoglycolate phosphatase</fullName>
        <shortName evidence="10">PGP</shortName>
        <shortName evidence="10">PGPase</shortName>
        <ecNumber evidence="5 10">3.1.3.18</ecNumber>
    </recommendedName>
</protein>
<dbReference type="GO" id="GO:0046872">
    <property type="term" value="F:metal ion binding"/>
    <property type="evidence" value="ECO:0007669"/>
    <property type="project" value="UniProtKB-KW"/>
</dbReference>
<comment type="catalytic activity">
    <reaction evidence="1 10">
        <text>2-phosphoglycolate + H2O = glycolate + phosphate</text>
        <dbReference type="Rhea" id="RHEA:14369"/>
        <dbReference type="ChEBI" id="CHEBI:15377"/>
        <dbReference type="ChEBI" id="CHEBI:29805"/>
        <dbReference type="ChEBI" id="CHEBI:43474"/>
        <dbReference type="ChEBI" id="CHEBI:58033"/>
        <dbReference type="EC" id="3.1.3.18"/>
    </reaction>
</comment>
<dbReference type="PANTHER" id="PTHR43434:SF1">
    <property type="entry name" value="PHOSPHOGLYCOLATE PHOSPHATASE"/>
    <property type="match status" value="1"/>
</dbReference>
<name>A0A545TLT5_9GAMM</name>
<gene>
    <name evidence="11" type="ORF">FKG94_14105</name>
</gene>
<evidence type="ECO:0000256" key="1">
    <source>
        <dbReference type="ARBA" id="ARBA00000830"/>
    </source>
</evidence>
<dbReference type="EC" id="3.1.3.18" evidence="5 10"/>
<dbReference type="InterPro" id="IPR023214">
    <property type="entry name" value="HAD_sf"/>
</dbReference>
<feature type="binding site" evidence="10">
    <location>
        <position position="14"/>
    </location>
    <ligand>
        <name>Mg(2+)</name>
        <dbReference type="ChEBI" id="CHEBI:18420"/>
    </ligand>
</feature>
<feature type="active site" description="Nucleophile" evidence="10">
    <location>
        <position position="12"/>
    </location>
</feature>